<dbReference type="AlphaFoldDB" id="A0A218XW74"/>
<sequence>MATMKAISVVLIFAMVLMAFVATGEAVKSPQCVGKCMKRCPSLRVATPEKCPAACDWYCTKVFRTDSWSDLGEAFKKIISHFPF</sequence>
<protein>
    <submittedName>
        <fullName evidence="2">Uncharacterized protein</fullName>
    </submittedName>
</protein>
<reference evidence="3" key="1">
    <citation type="journal article" date="2017" name="Plant J.">
        <title>The pomegranate (Punica granatum L.) genome and the genomics of punicalagin biosynthesis.</title>
        <authorList>
            <person name="Qin G."/>
            <person name="Xu C."/>
            <person name="Ming R."/>
            <person name="Tang H."/>
            <person name="Guyot R."/>
            <person name="Kramer E.M."/>
            <person name="Hu Y."/>
            <person name="Yi X."/>
            <person name="Qi Y."/>
            <person name="Xu X."/>
            <person name="Gao Z."/>
            <person name="Pan H."/>
            <person name="Jian J."/>
            <person name="Tian Y."/>
            <person name="Yue Z."/>
            <person name="Xu Y."/>
        </authorList>
    </citation>
    <scope>NUCLEOTIDE SEQUENCE [LARGE SCALE GENOMIC DNA]</scope>
    <source>
        <strain evidence="3">cv. Dabenzi</strain>
    </source>
</reference>
<feature type="signal peptide" evidence="1">
    <location>
        <begin position="1"/>
        <end position="26"/>
    </location>
</feature>
<dbReference type="Proteomes" id="UP000197138">
    <property type="component" value="Unassembled WGS sequence"/>
</dbReference>
<gene>
    <name evidence="2" type="ORF">CDL15_Pgr023926</name>
</gene>
<accession>A0A218XW74</accession>
<name>A0A218XW74_PUNGR</name>
<keyword evidence="1" id="KW-0732">Signal</keyword>
<comment type="caution">
    <text evidence="2">The sequence shown here is derived from an EMBL/GenBank/DDBJ whole genome shotgun (WGS) entry which is preliminary data.</text>
</comment>
<dbReference type="EMBL" id="MTKT01000688">
    <property type="protein sequence ID" value="OWM89080.1"/>
    <property type="molecule type" value="Genomic_DNA"/>
</dbReference>
<organism evidence="2 3">
    <name type="scientific">Punica granatum</name>
    <name type="common">Pomegranate</name>
    <dbReference type="NCBI Taxonomy" id="22663"/>
    <lineage>
        <taxon>Eukaryota</taxon>
        <taxon>Viridiplantae</taxon>
        <taxon>Streptophyta</taxon>
        <taxon>Embryophyta</taxon>
        <taxon>Tracheophyta</taxon>
        <taxon>Spermatophyta</taxon>
        <taxon>Magnoliopsida</taxon>
        <taxon>eudicotyledons</taxon>
        <taxon>Gunneridae</taxon>
        <taxon>Pentapetalae</taxon>
        <taxon>rosids</taxon>
        <taxon>malvids</taxon>
        <taxon>Myrtales</taxon>
        <taxon>Lythraceae</taxon>
        <taxon>Punica</taxon>
    </lineage>
</organism>
<evidence type="ECO:0000313" key="2">
    <source>
        <dbReference type="EMBL" id="OWM89080.1"/>
    </source>
</evidence>
<feature type="chain" id="PRO_5012962470" evidence="1">
    <location>
        <begin position="27"/>
        <end position="84"/>
    </location>
</feature>
<evidence type="ECO:0000256" key="1">
    <source>
        <dbReference type="SAM" id="SignalP"/>
    </source>
</evidence>
<proteinExistence type="predicted"/>
<evidence type="ECO:0000313" key="3">
    <source>
        <dbReference type="Proteomes" id="UP000197138"/>
    </source>
</evidence>